<keyword evidence="7" id="KW-1185">Reference proteome</keyword>
<comment type="caution">
    <text evidence="6">The sequence shown here is derived from an EMBL/GenBank/DDBJ whole genome shotgun (WGS) entry which is preliminary data.</text>
</comment>
<feature type="signal peptide" evidence="4">
    <location>
        <begin position="1"/>
        <end position="24"/>
    </location>
</feature>
<evidence type="ECO:0000256" key="2">
    <source>
        <dbReference type="ARBA" id="ARBA00022525"/>
    </source>
</evidence>
<name>A0ABP7Q8F1_9SPHI</name>
<feature type="domain" description="Carbohydrate-binding module family 96" evidence="5">
    <location>
        <begin position="178"/>
        <end position="292"/>
    </location>
</feature>
<evidence type="ECO:0000256" key="4">
    <source>
        <dbReference type="SAM" id="SignalP"/>
    </source>
</evidence>
<evidence type="ECO:0000313" key="6">
    <source>
        <dbReference type="EMBL" id="GAA3977999.1"/>
    </source>
</evidence>
<comment type="subcellular location">
    <subcellularLocation>
        <location evidence="1">Secreted</location>
    </subcellularLocation>
</comment>
<dbReference type="PROSITE" id="PS51257">
    <property type="entry name" value="PROKAR_LIPOPROTEIN"/>
    <property type="match status" value="1"/>
</dbReference>
<evidence type="ECO:0000256" key="3">
    <source>
        <dbReference type="ARBA" id="ARBA00022729"/>
    </source>
</evidence>
<accession>A0ABP7Q8F1</accession>
<evidence type="ECO:0000256" key="1">
    <source>
        <dbReference type="ARBA" id="ARBA00004613"/>
    </source>
</evidence>
<dbReference type="EMBL" id="BAAAZC010000022">
    <property type="protein sequence ID" value="GAA3977999.1"/>
    <property type="molecule type" value="Genomic_DNA"/>
</dbReference>
<dbReference type="Pfam" id="PF24517">
    <property type="entry name" value="CBM96"/>
    <property type="match status" value="1"/>
</dbReference>
<organism evidence="6 7">
    <name type="scientific">Mucilaginibacter dorajii</name>
    <dbReference type="NCBI Taxonomy" id="692994"/>
    <lineage>
        <taxon>Bacteria</taxon>
        <taxon>Pseudomonadati</taxon>
        <taxon>Bacteroidota</taxon>
        <taxon>Sphingobacteriia</taxon>
        <taxon>Sphingobacteriales</taxon>
        <taxon>Sphingobacteriaceae</taxon>
        <taxon>Mucilaginibacter</taxon>
    </lineage>
</organism>
<dbReference type="InterPro" id="IPR055372">
    <property type="entry name" value="CBM96"/>
</dbReference>
<dbReference type="NCBIfam" id="NF033679">
    <property type="entry name" value="DNRLRE_dom"/>
    <property type="match status" value="1"/>
</dbReference>
<dbReference type="InterPro" id="IPR013783">
    <property type="entry name" value="Ig-like_fold"/>
</dbReference>
<gene>
    <name evidence="6" type="ORF">GCM10022210_31110</name>
</gene>
<dbReference type="Proteomes" id="UP001500742">
    <property type="component" value="Unassembled WGS sequence"/>
</dbReference>
<dbReference type="Gene3D" id="2.60.40.10">
    <property type="entry name" value="Immunoglobulins"/>
    <property type="match status" value="1"/>
</dbReference>
<evidence type="ECO:0000313" key="7">
    <source>
        <dbReference type="Proteomes" id="UP001500742"/>
    </source>
</evidence>
<evidence type="ECO:0000259" key="5">
    <source>
        <dbReference type="Pfam" id="PF24517"/>
    </source>
</evidence>
<feature type="chain" id="PRO_5047240703" description="Carbohydrate-binding module family 96 domain-containing protein" evidence="4">
    <location>
        <begin position="25"/>
        <end position="321"/>
    </location>
</feature>
<reference evidence="7" key="1">
    <citation type="journal article" date="2019" name="Int. J. Syst. Evol. Microbiol.">
        <title>The Global Catalogue of Microorganisms (GCM) 10K type strain sequencing project: providing services to taxonomists for standard genome sequencing and annotation.</title>
        <authorList>
            <consortium name="The Broad Institute Genomics Platform"/>
            <consortium name="The Broad Institute Genome Sequencing Center for Infectious Disease"/>
            <person name="Wu L."/>
            <person name="Ma J."/>
        </authorList>
    </citation>
    <scope>NUCLEOTIDE SEQUENCE [LARGE SCALE GENOMIC DNA]</scope>
    <source>
        <strain evidence="7">JCM 16601</strain>
    </source>
</reference>
<protein>
    <recommendedName>
        <fullName evidence="5">Carbohydrate-binding module family 96 domain-containing protein</fullName>
    </recommendedName>
</protein>
<dbReference type="Pfam" id="PF22352">
    <property type="entry name" value="K319L-like_PKD"/>
    <property type="match status" value="1"/>
</dbReference>
<sequence>MKTFRFPLLIALAFLAMLSACKKADLAPVASTTTQTTTIPKVLAQAEADVTITLPQDSIQLTGKSGNTADVVVGYLWSQISGPAEASIVNEASASATAKHLIEGKYQFQFMIIDKDGLTGVDTVGVTVKAANVTTLDLSPNHNPYEINIAVYNGQDATNRTSIEEPLCAWTINSLPITTRNLLKFDLSSVPANATIISAELHLYSDTIPKNGDLINANSGADNSFVVQQVATDWDKTTVNWFNQPAGLTTNQVVLPSTDQPFLNMNINVKDMVSAMVSGNVNYGFKLSVQKEVLYTSRIFCSSYYDDATRHPRLIVKYVKH</sequence>
<keyword evidence="2" id="KW-0964">Secreted</keyword>
<dbReference type="RefSeq" id="WP_259096956.1">
    <property type="nucleotide sequence ID" value="NZ_BAAAZC010000022.1"/>
</dbReference>
<keyword evidence="3 4" id="KW-0732">Signal</keyword>
<proteinExistence type="predicted"/>